<keyword evidence="2" id="KW-1185">Reference proteome</keyword>
<dbReference type="InterPro" id="IPR013320">
    <property type="entry name" value="ConA-like_dom_sf"/>
</dbReference>
<protein>
    <submittedName>
        <fullName evidence="1">Uncharacterized protein</fullName>
    </submittedName>
</protein>
<name>A0A7G8BQG0_9BACT</name>
<accession>A0A7G8BQG0</accession>
<evidence type="ECO:0000313" key="1">
    <source>
        <dbReference type="EMBL" id="QNI34780.1"/>
    </source>
</evidence>
<dbReference type="AlphaFoldDB" id="A0A7G8BQG0"/>
<proteinExistence type="predicted"/>
<gene>
    <name evidence="1" type="ORF">H7849_03950</name>
</gene>
<evidence type="ECO:0000313" key="2">
    <source>
        <dbReference type="Proteomes" id="UP000515312"/>
    </source>
</evidence>
<organism evidence="1 2">
    <name type="scientific">Alloacidobacterium dinghuense</name>
    <dbReference type="NCBI Taxonomy" id="2763107"/>
    <lineage>
        <taxon>Bacteria</taxon>
        <taxon>Pseudomonadati</taxon>
        <taxon>Acidobacteriota</taxon>
        <taxon>Terriglobia</taxon>
        <taxon>Terriglobales</taxon>
        <taxon>Acidobacteriaceae</taxon>
        <taxon>Alloacidobacterium</taxon>
    </lineage>
</organism>
<dbReference type="EMBL" id="CP060394">
    <property type="protein sequence ID" value="QNI34780.1"/>
    <property type="molecule type" value="Genomic_DNA"/>
</dbReference>
<dbReference type="SUPFAM" id="SSF49899">
    <property type="entry name" value="Concanavalin A-like lectins/glucanases"/>
    <property type="match status" value="1"/>
</dbReference>
<sequence length="320" mass="35160">MPPAAQGGRERVDTIAGRVSGARPGQQIVIYAHSGPWWVQPWPDHPFIPIQSDSTWSTETHLGFEYAALLVDPGYHPSPTLDLQPIQGGSVALVKIVKGIGSLALLPTVPLHFSGYDWNIQTSQAVRGGLNNLYDADNVWSDAQGALHLRIMKKSGKWTCAHLILTRSLGYGTYRFVVRDTSHLETAAVMSMHTFDPSGGDQHYREMDIELGRWGDATSKYNAQYGIQPFYVPGNVAQFTAPSGTLTHTLLWEPGRASFKTVRGSSTQASAPVVYEHVFTSGVPSPGQELLEFMLYVVASDKYPAEKGSELVIEKFEYLP</sequence>
<reference evidence="1 2" key="1">
    <citation type="submission" date="2020-08" db="EMBL/GenBank/DDBJ databases">
        <title>Edaphobacter telluris sp. nov. and Acidobacterium dinghuensis sp. nov., two acidobacteria isolated from forest soil.</title>
        <authorList>
            <person name="Fu J."/>
            <person name="Qiu L."/>
        </authorList>
    </citation>
    <scope>NUCLEOTIDE SEQUENCE [LARGE SCALE GENOMIC DNA]</scope>
    <source>
        <strain evidence="1">4Y35</strain>
    </source>
</reference>
<dbReference type="KEGG" id="adin:H7849_03950"/>
<dbReference type="Proteomes" id="UP000515312">
    <property type="component" value="Chromosome"/>
</dbReference>
<dbReference type="Gene3D" id="2.60.120.200">
    <property type="match status" value="1"/>
</dbReference>